<reference evidence="2" key="1">
    <citation type="submission" date="2015-11" db="EMBL/GenBank/DDBJ databases">
        <authorList>
            <person name="Anvar S.Y."/>
        </authorList>
    </citation>
    <scope>NUCLEOTIDE SEQUENCE [LARGE SCALE GENOMIC DNA]</scope>
</reference>
<dbReference type="AlphaFoldDB" id="A0A0S4PXL8"/>
<name>A0A0S4PXL8_9HELI</name>
<protein>
    <submittedName>
        <fullName evidence="1">Uncharacterized protein</fullName>
    </submittedName>
</protein>
<dbReference type="EMBL" id="LN907858">
    <property type="protein sequence ID" value="CUU40785.1"/>
    <property type="molecule type" value="Genomic_DNA"/>
</dbReference>
<sequence>MILVYMSLRHEFKSLSVVSNEMMQNGAKILKTLESYNP</sequence>
<dbReference type="KEGG" id="hty:BN2458_PEG1902"/>
<dbReference type="Proteomes" id="UP000064525">
    <property type="component" value="Chromosome I"/>
</dbReference>
<gene>
    <name evidence="1" type="ORF">BN2458_PEG1902</name>
</gene>
<evidence type="ECO:0000313" key="2">
    <source>
        <dbReference type="Proteomes" id="UP000064525"/>
    </source>
</evidence>
<accession>A0A0S4PXL8</accession>
<evidence type="ECO:0000313" key="1">
    <source>
        <dbReference type="EMBL" id="CUU40785.1"/>
    </source>
</evidence>
<organism evidence="1 2">
    <name type="scientific">Helicobacter typhlonius</name>
    <dbReference type="NCBI Taxonomy" id="76936"/>
    <lineage>
        <taxon>Bacteria</taxon>
        <taxon>Pseudomonadati</taxon>
        <taxon>Campylobacterota</taxon>
        <taxon>Epsilonproteobacteria</taxon>
        <taxon>Campylobacterales</taxon>
        <taxon>Helicobacteraceae</taxon>
        <taxon>Helicobacter</taxon>
    </lineage>
</organism>
<proteinExistence type="predicted"/>